<dbReference type="InterPro" id="IPR006598">
    <property type="entry name" value="CAP10"/>
</dbReference>
<evidence type="ECO:0000313" key="5">
    <source>
        <dbReference type="Proteomes" id="UP000015100"/>
    </source>
</evidence>
<dbReference type="HOGENOM" id="CLU_005027_4_2_1"/>
<comment type="similarity">
    <text evidence="1">Belongs to the glycosyltransferase 90 family.</text>
</comment>
<reference evidence="5" key="2">
    <citation type="submission" date="2013-04" db="EMBL/GenBank/DDBJ databases">
        <title>Genomic mechanisms accounting for the adaptation to parasitism in nematode-trapping fungi.</title>
        <authorList>
            <person name="Ahren D.G."/>
        </authorList>
    </citation>
    <scope>NUCLEOTIDE SEQUENCE [LARGE SCALE GENOMIC DNA]</scope>
    <source>
        <strain evidence="5">CBS 200.50</strain>
    </source>
</reference>
<evidence type="ECO:0000256" key="2">
    <source>
        <dbReference type="ARBA" id="ARBA00022679"/>
    </source>
</evidence>
<dbReference type="OrthoDB" id="541052at2759"/>
<gene>
    <name evidence="4" type="ORF">H072_388</name>
</gene>
<feature type="domain" description="Glycosyl transferase CAP10" evidence="3">
    <location>
        <begin position="287"/>
        <end position="549"/>
    </location>
</feature>
<dbReference type="OMA" id="NACINAT"/>
<evidence type="ECO:0000256" key="1">
    <source>
        <dbReference type="ARBA" id="ARBA00010118"/>
    </source>
</evidence>
<protein>
    <recommendedName>
        <fullName evidence="3">Glycosyl transferase CAP10 domain-containing protein</fullName>
    </recommendedName>
</protein>
<comment type="caution">
    <text evidence="4">The sequence shown here is derived from an EMBL/GenBank/DDBJ whole genome shotgun (WGS) entry which is preliminary data.</text>
</comment>
<keyword evidence="5" id="KW-1185">Reference proteome</keyword>
<dbReference type="Pfam" id="PF05686">
    <property type="entry name" value="Glyco_transf_90"/>
    <property type="match status" value="1"/>
</dbReference>
<dbReference type="PANTHER" id="PTHR12203">
    <property type="entry name" value="KDEL LYS-ASP-GLU-LEU CONTAINING - RELATED"/>
    <property type="match status" value="1"/>
</dbReference>
<sequence length="551" mass="64338">MVARSLRPAHATLLIFGAVAVVTILVSAYNLDALPHFHFDPRYIKTFNPFGPIYRKQWTIPTYPHDEHIFGGHFTEHASWSVPGPWKIETIEELFLNSYTQWREFLERQSKTFEEAVRNYKIGYKRDPPPGFQDWYNYAVAMGAPVIDDYDRIEEDIAPFRTMSPTVIARRIRETLDHDAGRRLESIDFEKGSVNTAARAWGVLDMRPFVHRLPEMKLLYNAWDEPFVIPMENDTKARVEFFGAGKEPWWGRFIEQCRWQEDRGEWVKKEKKKPMYAIKGAEGYINTIEDAKEALDICAHLGDYKDTHGFFIGPTSFTGTKQLVPIFSVQKMSIFRDILLPSWNLYSDKYMGNSGIKPWEGKKKKMFWRGSLTGGVVNGTNFLNAHRVRLPVLGLKFADMIDARLTSYFEWHNKKEALQGLKRLFENAEGAEKSDENDYGYLWDVDGNGQSGRYYRLLRSKAVVFKSTGFQEWHDDRLFPWVHYVPIKLGNEELIEVLAWLIRTERGQEISRRIAQESDWWARTGVRLQDAQVYCYRLMIEYAALLDYDLP</sequence>
<dbReference type="Proteomes" id="UP000015100">
    <property type="component" value="Unassembled WGS sequence"/>
</dbReference>
<proteinExistence type="inferred from homology"/>
<keyword evidence="2" id="KW-0808">Transferase</keyword>
<organism evidence="4 5">
    <name type="scientific">Dactylellina haptotyla (strain CBS 200.50)</name>
    <name type="common">Nematode-trapping fungus</name>
    <name type="synonym">Monacrosporium haptotylum</name>
    <dbReference type="NCBI Taxonomy" id="1284197"/>
    <lineage>
        <taxon>Eukaryota</taxon>
        <taxon>Fungi</taxon>
        <taxon>Dikarya</taxon>
        <taxon>Ascomycota</taxon>
        <taxon>Pezizomycotina</taxon>
        <taxon>Orbiliomycetes</taxon>
        <taxon>Orbiliales</taxon>
        <taxon>Orbiliaceae</taxon>
        <taxon>Dactylellina</taxon>
    </lineage>
</organism>
<dbReference type="SMART" id="SM00672">
    <property type="entry name" value="CAP10"/>
    <property type="match status" value="1"/>
</dbReference>
<dbReference type="GO" id="GO:0016740">
    <property type="term" value="F:transferase activity"/>
    <property type="evidence" value="ECO:0007669"/>
    <property type="project" value="UniProtKB-KW"/>
</dbReference>
<dbReference type="AlphaFoldDB" id="S8CD63"/>
<dbReference type="eggNOG" id="KOG2458">
    <property type="taxonomic scope" value="Eukaryota"/>
</dbReference>
<dbReference type="EMBL" id="AQGS01000010">
    <property type="protein sequence ID" value="EPS45627.1"/>
    <property type="molecule type" value="Genomic_DNA"/>
</dbReference>
<dbReference type="PANTHER" id="PTHR12203:SF35">
    <property type="entry name" value="PROTEIN O-GLUCOSYLTRANSFERASE 1"/>
    <property type="match status" value="1"/>
</dbReference>
<name>S8CD63_DACHA</name>
<dbReference type="InterPro" id="IPR051091">
    <property type="entry name" value="O-Glucosyltr/Glycosyltrsf_90"/>
</dbReference>
<evidence type="ECO:0000259" key="3">
    <source>
        <dbReference type="SMART" id="SM00672"/>
    </source>
</evidence>
<accession>S8CD63</accession>
<evidence type="ECO:0000313" key="4">
    <source>
        <dbReference type="EMBL" id="EPS45627.1"/>
    </source>
</evidence>
<reference evidence="4 5" key="1">
    <citation type="journal article" date="2013" name="PLoS Genet.">
        <title>Genomic mechanisms accounting for the adaptation to parasitism in nematode-trapping fungi.</title>
        <authorList>
            <person name="Meerupati T."/>
            <person name="Andersson K.M."/>
            <person name="Friman E."/>
            <person name="Kumar D."/>
            <person name="Tunlid A."/>
            <person name="Ahren D."/>
        </authorList>
    </citation>
    <scope>NUCLEOTIDE SEQUENCE [LARGE SCALE GENOMIC DNA]</scope>
    <source>
        <strain evidence="4 5">CBS 200.50</strain>
    </source>
</reference>